<dbReference type="EMBL" id="VXMH01000044">
    <property type="protein sequence ID" value="MYC95171.1"/>
    <property type="molecule type" value="Genomic_DNA"/>
</dbReference>
<dbReference type="AlphaFoldDB" id="A0A6B1D5I7"/>
<gene>
    <name evidence="1" type="ORF">F4X14_09375</name>
</gene>
<accession>A0A6B1D5I7</accession>
<proteinExistence type="predicted"/>
<evidence type="ECO:0000313" key="1">
    <source>
        <dbReference type="EMBL" id="MYC95171.1"/>
    </source>
</evidence>
<protein>
    <submittedName>
        <fullName evidence="1">Uncharacterized protein</fullName>
    </submittedName>
</protein>
<sequence>MRDVWIALIAVGVGSVLTVFAQEVARWLAKRRRRRALALLVCSTLDRFVADCQAAINDEGEYPRGTRRPSVPMPTGPEFPAEIDWTSIDAAMAYRILSLRAATVTVDHELSYLEEELHDPPENDPWFSHRRKRCHKLLSEASQLSSALREMAGLPPASDNPFDNIWG</sequence>
<organism evidence="1">
    <name type="scientific">Caldilineaceae bacterium SB0661_bin_32</name>
    <dbReference type="NCBI Taxonomy" id="2605255"/>
    <lineage>
        <taxon>Bacteria</taxon>
        <taxon>Bacillati</taxon>
        <taxon>Chloroflexota</taxon>
        <taxon>Caldilineae</taxon>
        <taxon>Caldilineales</taxon>
        <taxon>Caldilineaceae</taxon>
    </lineage>
</organism>
<reference evidence="1" key="1">
    <citation type="submission" date="2019-09" db="EMBL/GenBank/DDBJ databases">
        <title>Characterisation of the sponge microbiome using genome-centric metagenomics.</title>
        <authorList>
            <person name="Engelberts J.P."/>
            <person name="Robbins S.J."/>
            <person name="De Goeij J.M."/>
            <person name="Aranda M."/>
            <person name="Bell S.C."/>
            <person name="Webster N.S."/>
        </authorList>
    </citation>
    <scope>NUCLEOTIDE SEQUENCE</scope>
    <source>
        <strain evidence="1">SB0661_bin_32</strain>
    </source>
</reference>
<name>A0A6B1D5I7_9CHLR</name>
<comment type="caution">
    <text evidence="1">The sequence shown here is derived from an EMBL/GenBank/DDBJ whole genome shotgun (WGS) entry which is preliminary data.</text>
</comment>